<name>A0A5J9UIW8_9POAL</name>
<dbReference type="Pfam" id="PF02701">
    <property type="entry name" value="Zn_ribbon_Dof"/>
    <property type="match status" value="1"/>
</dbReference>
<gene>
    <name evidence="10" type="ORF">EJB05_26092</name>
</gene>
<feature type="region of interest" description="Disordered" evidence="8">
    <location>
        <begin position="209"/>
        <end position="236"/>
    </location>
</feature>
<evidence type="ECO:0000256" key="6">
    <source>
        <dbReference type="ARBA" id="ARBA00023163"/>
    </source>
</evidence>
<keyword evidence="6" id="KW-0804">Transcription</keyword>
<dbReference type="GO" id="GO:0003677">
    <property type="term" value="F:DNA binding"/>
    <property type="evidence" value="ECO:0007669"/>
    <property type="project" value="UniProtKB-KW"/>
</dbReference>
<accession>A0A5J9UIW8</accession>
<evidence type="ECO:0000256" key="8">
    <source>
        <dbReference type="SAM" id="MobiDB-lite"/>
    </source>
</evidence>
<evidence type="ECO:0000256" key="4">
    <source>
        <dbReference type="ARBA" id="ARBA00023015"/>
    </source>
</evidence>
<feature type="region of interest" description="Disordered" evidence="8">
    <location>
        <begin position="251"/>
        <end position="286"/>
    </location>
</feature>
<evidence type="ECO:0000313" key="11">
    <source>
        <dbReference type="Proteomes" id="UP000324897"/>
    </source>
</evidence>
<dbReference type="Gramene" id="TVU23713">
    <property type="protein sequence ID" value="TVU23713"/>
    <property type="gene ID" value="EJB05_26092"/>
</dbReference>
<evidence type="ECO:0000256" key="2">
    <source>
        <dbReference type="ARBA" id="ARBA00022771"/>
    </source>
</evidence>
<keyword evidence="3" id="KW-0862">Zinc</keyword>
<evidence type="ECO:0000256" key="7">
    <source>
        <dbReference type="ARBA" id="ARBA00023242"/>
    </source>
</evidence>
<evidence type="ECO:0000256" key="1">
    <source>
        <dbReference type="ARBA" id="ARBA00022723"/>
    </source>
</evidence>
<proteinExistence type="predicted"/>
<keyword evidence="7" id="KW-0539">Nucleus</keyword>
<organism evidence="10 11">
    <name type="scientific">Eragrostis curvula</name>
    <name type="common">weeping love grass</name>
    <dbReference type="NCBI Taxonomy" id="38414"/>
    <lineage>
        <taxon>Eukaryota</taxon>
        <taxon>Viridiplantae</taxon>
        <taxon>Streptophyta</taxon>
        <taxon>Embryophyta</taxon>
        <taxon>Tracheophyta</taxon>
        <taxon>Spermatophyta</taxon>
        <taxon>Magnoliopsida</taxon>
        <taxon>Liliopsida</taxon>
        <taxon>Poales</taxon>
        <taxon>Poaceae</taxon>
        <taxon>PACMAD clade</taxon>
        <taxon>Chloridoideae</taxon>
        <taxon>Eragrostideae</taxon>
        <taxon>Eragrostidinae</taxon>
        <taxon>Eragrostis</taxon>
    </lineage>
</organism>
<dbReference type="AlphaFoldDB" id="A0A5J9UIW8"/>
<evidence type="ECO:0000256" key="3">
    <source>
        <dbReference type="ARBA" id="ARBA00022833"/>
    </source>
</evidence>
<dbReference type="OrthoDB" id="2008207at2759"/>
<keyword evidence="5" id="KW-0238">DNA-binding</keyword>
<protein>
    <recommendedName>
        <fullName evidence="9">Dof-type domain-containing protein</fullName>
    </recommendedName>
</protein>
<feature type="compositionally biased region" description="Low complexity" evidence="8">
    <location>
        <begin position="223"/>
        <end position="234"/>
    </location>
</feature>
<keyword evidence="11" id="KW-1185">Reference proteome</keyword>
<feature type="non-terminal residue" evidence="10">
    <location>
        <position position="1"/>
    </location>
</feature>
<dbReference type="PANTHER" id="PTHR31992">
    <property type="entry name" value="DOF ZINC FINGER PROTEIN DOF1.4-RELATED"/>
    <property type="match status" value="1"/>
</dbReference>
<dbReference type="EMBL" id="RWGY01000013">
    <property type="protein sequence ID" value="TVU23713.1"/>
    <property type="molecule type" value="Genomic_DNA"/>
</dbReference>
<keyword evidence="4" id="KW-0805">Transcription regulation</keyword>
<feature type="compositionally biased region" description="Gly residues" evidence="8">
    <location>
        <begin position="276"/>
        <end position="286"/>
    </location>
</feature>
<evidence type="ECO:0000259" key="9">
    <source>
        <dbReference type="Pfam" id="PF02701"/>
    </source>
</evidence>
<dbReference type="InterPro" id="IPR045174">
    <property type="entry name" value="Dof"/>
</dbReference>
<dbReference type="InterPro" id="IPR003851">
    <property type="entry name" value="Znf_Dof"/>
</dbReference>
<evidence type="ECO:0000313" key="10">
    <source>
        <dbReference type="EMBL" id="TVU23713.1"/>
    </source>
</evidence>
<dbReference type="PANTHER" id="PTHR31992:SF313">
    <property type="entry name" value="DOF ZINC FINGER PROTEIN DOF5.7"/>
    <property type="match status" value="1"/>
</dbReference>
<evidence type="ECO:0000256" key="5">
    <source>
        <dbReference type="ARBA" id="ARBA00023125"/>
    </source>
</evidence>
<dbReference type="GO" id="GO:0003700">
    <property type="term" value="F:DNA-binding transcription factor activity"/>
    <property type="evidence" value="ECO:0007669"/>
    <property type="project" value="InterPro"/>
</dbReference>
<sequence>MGADVVDTIEEARNVKQARQQQVVSDDRVQTSQPQLAEALKCPRCDSSNTKFCYYNNYNMCSLATSARHVVAIGPTVAPSAMYPSAVCAVRSFPLLHRRSNVITRAINKNMPTSSALTSFPNVLSPFMSTGFEFSLPLAPPLSFSGSVAPAPALAPGGYMMTTPSFLDLLKGGVLDHEGSGGNGVEISMPPLFGLGVMQHGVMGDHHGVVPIGGGNATGTTQRGGQHQWAGAQHGYKKDDESAAGWCRSRGEGCADGDNKNRSSTSRDNHRSNGGSMSGIRGGGLI</sequence>
<feature type="compositionally biased region" description="Basic and acidic residues" evidence="8">
    <location>
        <begin position="251"/>
        <end position="271"/>
    </location>
</feature>
<dbReference type="Proteomes" id="UP000324897">
    <property type="component" value="Chromosome 2"/>
</dbReference>
<keyword evidence="2" id="KW-0863">Zinc-finger</keyword>
<dbReference type="GO" id="GO:0008270">
    <property type="term" value="F:zinc ion binding"/>
    <property type="evidence" value="ECO:0007669"/>
    <property type="project" value="UniProtKB-KW"/>
</dbReference>
<keyword evidence="1" id="KW-0479">Metal-binding</keyword>
<reference evidence="10 11" key="1">
    <citation type="journal article" date="2019" name="Sci. Rep.">
        <title>A high-quality genome of Eragrostis curvula grass provides insights into Poaceae evolution and supports new strategies to enhance forage quality.</title>
        <authorList>
            <person name="Carballo J."/>
            <person name="Santos B.A.C.M."/>
            <person name="Zappacosta D."/>
            <person name="Garbus I."/>
            <person name="Selva J.P."/>
            <person name="Gallo C.A."/>
            <person name="Diaz A."/>
            <person name="Albertini E."/>
            <person name="Caccamo M."/>
            <person name="Echenique V."/>
        </authorList>
    </citation>
    <scope>NUCLEOTIDE SEQUENCE [LARGE SCALE GENOMIC DNA]</scope>
    <source>
        <strain evidence="11">cv. Victoria</strain>
        <tissue evidence="10">Leaf</tissue>
    </source>
</reference>
<comment type="caution">
    <text evidence="10">The sequence shown here is derived from an EMBL/GenBank/DDBJ whole genome shotgun (WGS) entry which is preliminary data.</text>
</comment>
<feature type="domain" description="Dof-type" evidence="9">
    <location>
        <begin position="39"/>
        <end position="60"/>
    </location>
</feature>